<dbReference type="EC" id="4.3.2.10" evidence="10"/>
<dbReference type="SUPFAM" id="SSF52317">
    <property type="entry name" value="Class I glutamine amidotransferase-like"/>
    <property type="match status" value="1"/>
</dbReference>
<evidence type="ECO:0000313" key="14">
    <source>
        <dbReference type="Proteomes" id="UP000286934"/>
    </source>
</evidence>
<keyword evidence="3 10" id="KW-0028">Amino-acid biosynthesis</keyword>
<dbReference type="GO" id="GO:0000107">
    <property type="term" value="F:imidazoleglycerol-phosphate synthase activity"/>
    <property type="evidence" value="ECO:0007669"/>
    <property type="project" value="UniProtKB-UniRule"/>
</dbReference>
<comment type="catalytic activity">
    <reaction evidence="9 10">
        <text>L-glutamine + H2O = L-glutamate + NH4(+)</text>
        <dbReference type="Rhea" id="RHEA:15889"/>
        <dbReference type="ChEBI" id="CHEBI:15377"/>
        <dbReference type="ChEBI" id="CHEBI:28938"/>
        <dbReference type="ChEBI" id="CHEBI:29985"/>
        <dbReference type="ChEBI" id="CHEBI:58359"/>
        <dbReference type="EC" id="3.5.1.2"/>
    </reaction>
</comment>
<dbReference type="EC" id="3.5.1.2" evidence="10"/>
<dbReference type="PANTHER" id="PTHR42701:SF1">
    <property type="entry name" value="IMIDAZOLE GLYCEROL PHOSPHATE SYNTHASE SUBUNIT HISH"/>
    <property type="match status" value="1"/>
</dbReference>
<evidence type="ECO:0000256" key="2">
    <source>
        <dbReference type="ARBA" id="ARBA00011152"/>
    </source>
</evidence>
<keyword evidence="4 10" id="KW-0378">Hydrolase</keyword>
<dbReference type="EMBL" id="PIPP01000002">
    <property type="protein sequence ID" value="RUO37302.1"/>
    <property type="molecule type" value="Genomic_DNA"/>
</dbReference>
<dbReference type="InterPro" id="IPR010139">
    <property type="entry name" value="Imidazole-glycPsynth_HisH"/>
</dbReference>
<evidence type="ECO:0000256" key="7">
    <source>
        <dbReference type="ARBA" id="ARBA00023239"/>
    </source>
</evidence>
<keyword evidence="5 10" id="KW-0315">Glutamine amidotransferase</keyword>
<feature type="active site" evidence="10 11">
    <location>
        <position position="188"/>
    </location>
</feature>
<reference evidence="14" key="1">
    <citation type="journal article" date="2018" name="Front. Microbiol.">
        <title>Genome-Based Analysis Reveals the Taxonomy and Diversity of the Family Idiomarinaceae.</title>
        <authorList>
            <person name="Liu Y."/>
            <person name="Lai Q."/>
            <person name="Shao Z."/>
        </authorList>
    </citation>
    <scope>NUCLEOTIDE SEQUENCE [LARGE SCALE GENOMIC DNA]</scope>
    <source>
        <strain evidence="14">AIS</strain>
    </source>
</reference>
<comment type="pathway">
    <text evidence="1 10">Amino-acid biosynthesis; L-histidine biosynthesis; L-histidine from 5-phospho-alpha-D-ribose 1-diphosphate: step 5/9.</text>
</comment>
<evidence type="ECO:0000256" key="4">
    <source>
        <dbReference type="ARBA" id="ARBA00022801"/>
    </source>
</evidence>
<gene>
    <name evidence="10 13" type="primary">hisH</name>
    <name evidence="13" type="ORF">CWE13_04885</name>
</gene>
<accession>A0A432WU59</accession>
<dbReference type="OrthoDB" id="9807137at2"/>
<dbReference type="Gene3D" id="3.40.50.880">
    <property type="match status" value="1"/>
</dbReference>
<feature type="active site" evidence="10 11">
    <location>
        <position position="190"/>
    </location>
</feature>
<dbReference type="RefSeq" id="WP_126806426.1">
    <property type="nucleotide sequence ID" value="NZ_PIPP01000002.1"/>
</dbReference>
<keyword evidence="10" id="KW-0963">Cytoplasm</keyword>
<evidence type="ECO:0000313" key="13">
    <source>
        <dbReference type="EMBL" id="RUO37302.1"/>
    </source>
</evidence>
<feature type="active site" description="Nucleophile" evidence="10 11">
    <location>
        <position position="80"/>
    </location>
</feature>
<dbReference type="PROSITE" id="PS51273">
    <property type="entry name" value="GATASE_TYPE_1"/>
    <property type="match status" value="1"/>
</dbReference>
<feature type="domain" description="Glutamine amidotransferase" evidence="12">
    <location>
        <begin position="4"/>
        <end position="203"/>
    </location>
</feature>
<evidence type="ECO:0000259" key="12">
    <source>
        <dbReference type="Pfam" id="PF00117"/>
    </source>
</evidence>
<evidence type="ECO:0000256" key="9">
    <source>
        <dbReference type="ARBA" id="ARBA00049534"/>
    </source>
</evidence>
<organism evidence="13 14">
    <name type="scientific">Aliidiomarina shirensis</name>
    <dbReference type="NCBI Taxonomy" id="1048642"/>
    <lineage>
        <taxon>Bacteria</taxon>
        <taxon>Pseudomonadati</taxon>
        <taxon>Pseudomonadota</taxon>
        <taxon>Gammaproteobacteria</taxon>
        <taxon>Alteromonadales</taxon>
        <taxon>Idiomarinaceae</taxon>
        <taxon>Aliidiomarina</taxon>
    </lineage>
</organism>
<dbReference type="UniPathway" id="UPA00031">
    <property type="reaction ID" value="UER00010"/>
</dbReference>
<evidence type="ECO:0000256" key="3">
    <source>
        <dbReference type="ARBA" id="ARBA00022605"/>
    </source>
</evidence>
<evidence type="ECO:0000256" key="5">
    <source>
        <dbReference type="ARBA" id="ARBA00022962"/>
    </source>
</evidence>
<keyword evidence="14" id="KW-1185">Reference proteome</keyword>
<dbReference type="CDD" id="cd01748">
    <property type="entry name" value="GATase1_IGP_Synthase"/>
    <property type="match status" value="1"/>
</dbReference>
<comment type="function">
    <text evidence="10">IGPS catalyzes the conversion of PRFAR and glutamine to IGP, AICAR and glutamate. The HisH subunit catalyzes the hydrolysis of glutamine to glutamate and ammonia as part of the synthesis of IGP and AICAR. The resulting ammonia molecule is channeled to the active site of HisF.</text>
</comment>
<dbReference type="InterPro" id="IPR017926">
    <property type="entry name" value="GATASE"/>
</dbReference>
<evidence type="ECO:0000256" key="6">
    <source>
        <dbReference type="ARBA" id="ARBA00023102"/>
    </source>
</evidence>
<dbReference type="Proteomes" id="UP000286934">
    <property type="component" value="Unassembled WGS sequence"/>
</dbReference>
<evidence type="ECO:0000256" key="10">
    <source>
        <dbReference type="HAMAP-Rule" id="MF_00278"/>
    </source>
</evidence>
<dbReference type="PIRSF" id="PIRSF000495">
    <property type="entry name" value="Amidotransf_hisH"/>
    <property type="match status" value="1"/>
</dbReference>
<dbReference type="PANTHER" id="PTHR42701">
    <property type="entry name" value="IMIDAZOLE GLYCEROL PHOSPHATE SYNTHASE SUBUNIT HISH"/>
    <property type="match status" value="1"/>
</dbReference>
<keyword evidence="6 10" id="KW-0368">Histidine biosynthesis</keyword>
<comment type="caution">
    <text evidence="13">The sequence shown here is derived from an EMBL/GenBank/DDBJ whole genome shotgun (WGS) entry which is preliminary data.</text>
</comment>
<dbReference type="GO" id="GO:0004359">
    <property type="term" value="F:glutaminase activity"/>
    <property type="evidence" value="ECO:0007669"/>
    <property type="project" value="UniProtKB-EC"/>
</dbReference>
<name>A0A432WU59_9GAMM</name>
<comment type="subcellular location">
    <subcellularLocation>
        <location evidence="10">Cytoplasm</location>
    </subcellularLocation>
</comment>
<evidence type="ECO:0000256" key="11">
    <source>
        <dbReference type="PIRSR" id="PIRSR000495-1"/>
    </source>
</evidence>
<keyword evidence="7 10" id="KW-0456">Lyase</keyword>
<comment type="subunit">
    <text evidence="2 10">Heterodimer of HisH and HisF.</text>
</comment>
<proteinExistence type="inferred from homology"/>
<protein>
    <recommendedName>
        <fullName evidence="10">Imidazole glycerol phosphate synthase subunit HisH</fullName>
        <ecNumber evidence="10">4.3.2.10</ecNumber>
    </recommendedName>
    <alternativeName>
        <fullName evidence="10">IGP synthase glutaminase subunit</fullName>
        <ecNumber evidence="10">3.5.1.2</ecNumber>
    </alternativeName>
    <alternativeName>
        <fullName evidence="10">IGP synthase subunit HisH</fullName>
    </alternativeName>
    <alternativeName>
        <fullName evidence="10">ImGP synthase subunit HisH</fullName>
        <shortName evidence="10">IGPS subunit HisH</shortName>
    </alternativeName>
</protein>
<comment type="catalytic activity">
    <reaction evidence="8 10">
        <text>5-[(5-phospho-1-deoxy-D-ribulos-1-ylimino)methylamino]-1-(5-phospho-beta-D-ribosyl)imidazole-4-carboxamide + L-glutamine = D-erythro-1-(imidazol-4-yl)glycerol 3-phosphate + 5-amino-1-(5-phospho-beta-D-ribosyl)imidazole-4-carboxamide + L-glutamate + H(+)</text>
        <dbReference type="Rhea" id="RHEA:24793"/>
        <dbReference type="ChEBI" id="CHEBI:15378"/>
        <dbReference type="ChEBI" id="CHEBI:29985"/>
        <dbReference type="ChEBI" id="CHEBI:58278"/>
        <dbReference type="ChEBI" id="CHEBI:58359"/>
        <dbReference type="ChEBI" id="CHEBI:58475"/>
        <dbReference type="ChEBI" id="CHEBI:58525"/>
        <dbReference type="EC" id="4.3.2.10"/>
    </reaction>
</comment>
<dbReference type="GO" id="GO:0000105">
    <property type="term" value="P:L-histidine biosynthetic process"/>
    <property type="evidence" value="ECO:0007669"/>
    <property type="project" value="UniProtKB-UniRule"/>
</dbReference>
<dbReference type="GO" id="GO:0005737">
    <property type="term" value="C:cytoplasm"/>
    <property type="evidence" value="ECO:0007669"/>
    <property type="project" value="UniProtKB-SubCell"/>
</dbReference>
<dbReference type="Pfam" id="PF00117">
    <property type="entry name" value="GATase"/>
    <property type="match status" value="1"/>
</dbReference>
<dbReference type="HAMAP" id="MF_00278">
    <property type="entry name" value="HisH"/>
    <property type="match status" value="1"/>
</dbReference>
<dbReference type="AlphaFoldDB" id="A0A432WU59"/>
<dbReference type="NCBIfam" id="TIGR01855">
    <property type="entry name" value="IMP_synth_hisH"/>
    <property type="match status" value="1"/>
</dbReference>
<evidence type="ECO:0000256" key="1">
    <source>
        <dbReference type="ARBA" id="ARBA00005091"/>
    </source>
</evidence>
<dbReference type="GO" id="GO:0016829">
    <property type="term" value="F:lyase activity"/>
    <property type="evidence" value="ECO:0007669"/>
    <property type="project" value="UniProtKB-KW"/>
</dbReference>
<dbReference type="InterPro" id="IPR029062">
    <property type="entry name" value="Class_I_gatase-like"/>
</dbReference>
<evidence type="ECO:0000256" key="8">
    <source>
        <dbReference type="ARBA" id="ARBA00047838"/>
    </source>
</evidence>
<sequence>MITIVDYGLGNIKAFANAYKRLNIDVCYGSSPEQLKCAKKLILPGVGAFDHAMQMLNESGLRDCLDQLVLEQKVPVIGICVGMQMMAKSSEEGTSTGLGWIDGTVRRFSYPNENVALKHPLPHMGWNSILPVKESALVNNLDDHKRFYFLHSYYFECADSADVVATANYGFDYACIVNHDNVHGIQCHPEKSHHNGVALLRNFAEL</sequence>